<dbReference type="InterPro" id="IPR050815">
    <property type="entry name" value="TF_fung"/>
</dbReference>
<dbReference type="AlphaFoldDB" id="A0A6A4HY75"/>
<keyword evidence="10" id="KW-1185">Reference proteome</keyword>
<organism evidence="9 10">
    <name type="scientific">Gymnopus androsaceus JB14</name>
    <dbReference type="NCBI Taxonomy" id="1447944"/>
    <lineage>
        <taxon>Eukaryota</taxon>
        <taxon>Fungi</taxon>
        <taxon>Dikarya</taxon>
        <taxon>Basidiomycota</taxon>
        <taxon>Agaricomycotina</taxon>
        <taxon>Agaricomycetes</taxon>
        <taxon>Agaricomycetidae</taxon>
        <taxon>Agaricales</taxon>
        <taxon>Marasmiineae</taxon>
        <taxon>Omphalotaceae</taxon>
        <taxon>Gymnopus</taxon>
    </lineage>
</organism>
<dbReference type="Pfam" id="PF00172">
    <property type="entry name" value="Zn_clus"/>
    <property type="match status" value="1"/>
</dbReference>
<name>A0A6A4HY75_9AGAR</name>
<dbReference type="EMBL" id="ML769429">
    <property type="protein sequence ID" value="KAE9402981.1"/>
    <property type="molecule type" value="Genomic_DNA"/>
</dbReference>
<keyword evidence="2" id="KW-0479">Metal-binding</keyword>
<dbReference type="Proteomes" id="UP000799118">
    <property type="component" value="Unassembled WGS sequence"/>
</dbReference>
<comment type="subcellular location">
    <subcellularLocation>
        <location evidence="1">Nucleus</location>
    </subcellularLocation>
</comment>
<dbReference type="Gene3D" id="4.10.240.10">
    <property type="entry name" value="Zn(2)-C6 fungal-type DNA-binding domain"/>
    <property type="match status" value="1"/>
</dbReference>
<evidence type="ECO:0000313" key="10">
    <source>
        <dbReference type="Proteomes" id="UP000799118"/>
    </source>
</evidence>
<dbReference type="GO" id="GO:0005634">
    <property type="term" value="C:nucleus"/>
    <property type="evidence" value="ECO:0007669"/>
    <property type="project" value="UniProtKB-SubCell"/>
</dbReference>
<dbReference type="GO" id="GO:0008270">
    <property type="term" value="F:zinc ion binding"/>
    <property type="evidence" value="ECO:0007669"/>
    <property type="project" value="InterPro"/>
</dbReference>
<evidence type="ECO:0000259" key="8">
    <source>
        <dbReference type="PROSITE" id="PS50048"/>
    </source>
</evidence>
<protein>
    <recommendedName>
        <fullName evidence="8">Zn(2)-C6 fungal-type domain-containing protein</fullName>
    </recommendedName>
</protein>
<keyword evidence="4" id="KW-0804">Transcription</keyword>
<evidence type="ECO:0000256" key="3">
    <source>
        <dbReference type="ARBA" id="ARBA00023015"/>
    </source>
</evidence>
<keyword evidence="3" id="KW-0805">Transcription regulation</keyword>
<dbReference type="CDD" id="cd12148">
    <property type="entry name" value="fungal_TF_MHR"/>
    <property type="match status" value="1"/>
</dbReference>
<feature type="region of interest" description="Disordered" evidence="7">
    <location>
        <begin position="1"/>
        <end position="27"/>
    </location>
</feature>
<evidence type="ECO:0000256" key="4">
    <source>
        <dbReference type="ARBA" id="ARBA00023163"/>
    </source>
</evidence>
<feature type="coiled-coil region" evidence="6">
    <location>
        <begin position="60"/>
        <end position="87"/>
    </location>
</feature>
<proteinExistence type="predicted"/>
<dbReference type="PROSITE" id="PS00463">
    <property type="entry name" value="ZN2_CY6_FUNGAL_1"/>
    <property type="match status" value="1"/>
</dbReference>
<evidence type="ECO:0000256" key="2">
    <source>
        <dbReference type="ARBA" id="ARBA00022723"/>
    </source>
</evidence>
<dbReference type="SUPFAM" id="SSF57701">
    <property type="entry name" value="Zn2/Cys6 DNA-binding domain"/>
    <property type="match status" value="1"/>
</dbReference>
<feature type="domain" description="Zn(2)-C6 fungal-type" evidence="8">
    <location>
        <begin position="27"/>
        <end position="59"/>
    </location>
</feature>
<keyword evidence="5" id="KW-0539">Nucleus</keyword>
<accession>A0A6A4HY75</accession>
<evidence type="ECO:0000256" key="5">
    <source>
        <dbReference type="ARBA" id="ARBA00023242"/>
    </source>
</evidence>
<evidence type="ECO:0000256" key="7">
    <source>
        <dbReference type="SAM" id="MobiDB-lite"/>
    </source>
</evidence>
<dbReference type="PROSITE" id="PS50048">
    <property type="entry name" value="ZN2_CY6_FUNGAL_2"/>
    <property type="match status" value="1"/>
</dbReference>
<evidence type="ECO:0000313" key="9">
    <source>
        <dbReference type="EMBL" id="KAE9402981.1"/>
    </source>
</evidence>
<dbReference type="OrthoDB" id="2309723at2759"/>
<dbReference type="PANTHER" id="PTHR47338">
    <property type="entry name" value="ZN(II)2CYS6 TRANSCRIPTION FACTOR (EUROFUNG)-RELATED"/>
    <property type="match status" value="1"/>
</dbReference>
<evidence type="ECO:0000256" key="1">
    <source>
        <dbReference type="ARBA" id="ARBA00004123"/>
    </source>
</evidence>
<gene>
    <name evidence="9" type="ORF">BT96DRAFT_990629</name>
</gene>
<dbReference type="InterPro" id="IPR001138">
    <property type="entry name" value="Zn2Cys6_DnaBD"/>
</dbReference>
<dbReference type="CDD" id="cd00067">
    <property type="entry name" value="GAL4"/>
    <property type="match status" value="1"/>
</dbReference>
<evidence type="ECO:0000256" key="6">
    <source>
        <dbReference type="SAM" id="Coils"/>
    </source>
</evidence>
<dbReference type="PANTHER" id="PTHR47338:SF29">
    <property type="entry name" value="ZN(2)-C6 FUNGAL-TYPE DOMAIN-CONTAINING PROTEIN"/>
    <property type="match status" value="1"/>
</dbReference>
<reference evidence="9" key="1">
    <citation type="journal article" date="2019" name="Environ. Microbiol.">
        <title>Fungal ecological strategies reflected in gene transcription - a case study of two litter decomposers.</title>
        <authorList>
            <person name="Barbi F."/>
            <person name="Kohler A."/>
            <person name="Barry K."/>
            <person name="Baskaran P."/>
            <person name="Daum C."/>
            <person name="Fauchery L."/>
            <person name="Ihrmark K."/>
            <person name="Kuo A."/>
            <person name="LaButti K."/>
            <person name="Lipzen A."/>
            <person name="Morin E."/>
            <person name="Grigoriev I.V."/>
            <person name="Henrissat B."/>
            <person name="Lindahl B."/>
            <person name="Martin F."/>
        </authorList>
    </citation>
    <scope>NUCLEOTIDE SEQUENCE</scope>
    <source>
        <strain evidence="9">JB14</strain>
    </source>
</reference>
<keyword evidence="6" id="KW-0175">Coiled coil</keyword>
<dbReference type="InterPro" id="IPR036864">
    <property type="entry name" value="Zn2-C6_fun-type_DNA-bd_sf"/>
</dbReference>
<sequence length="563" mass="61861">MSSTSGSGQAASKSSKSRGPYTARGKSCSNCRRRKIKCDGTRPVCSQCLCSSGTSICDYNEANHSELQTLEANIRILQDRVRELENSQEIDDARIRLHQPYMHQGSKSADESVVKAPRNHPDIIHQPPGVEEVLTQPLLDIFLRYAKELGFFLHIPRFRDSALLPTDTPGRPSKGLLSSISLLGFHLSGLNFEGAQHREHAYLARAQNEVPNILSSSHPDRILQAIQAEILLSNYYFRIGRILEGKYHLHAALSITFGSKLHKLHSQSTVDISNIFSIVNLELDAPLDQIAEGERINAFWIVFSLTNCWAVAADSPQNFMLESIGPTVDTPWPLDMTAYEQGALPFSLISGETVTSFLKRDPSSTSGIGYDSPIATFAKCSILLGHAAILAAAQRTEIPPEVADAFAAQFTAVDELLASFDSTLRPLNGLDSSSENFPFIFTAHLMKNVAIITLHSKFRKNSAQSAHKVLSAAESSVVLIEGHSELAVHVNPLLASLWMSVGQVLIEEIGMIRSGHHGGFLPGREQELHAKLHQVFVCMTCAPVPSPVDTYMLSKLQEMYRNA</sequence>
<dbReference type="GO" id="GO:0000981">
    <property type="term" value="F:DNA-binding transcription factor activity, RNA polymerase II-specific"/>
    <property type="evidence" value="ECO:0007669"/>
    <property type="project" value="InterPro"/>
</dbReference>
<feature type="compositionally biased region" description="Low complexity" evidence="7">
    <location>
        <begin position="1"/>
        <end position="14"/>
    </location>
</feature>